<evidence type="ECO:0000313" key="2">
    <source>
        <dbReference type="EMBL" id="GMA40368.1"/>
    </source>
</evidence>
<evidence type="ECO:0000313" key="3">
    <source>
        <dbReference type="Proteomes" id="UP001157126"/>
    </source>
</evidence>
<feature type="compositionally biased region" description="Basic and acidic residues" evidence="1">
    <location>
        <begin position="34"/>
        <end position="48"/>
    </location>
</feature>
<accession>A0ABQ6IUK4</accession>
<dbReference type="EMBL" id="BSUO01000001">
    <property type="protein sequence ID" value="GMA40368.1"/>
    <property type="molecule type" value="Genomic_DNA"/>
</dbReference>
<feature type="region of interest" description="Disordered" evidence="1">
    <location>
        <begin position="32"/>
        <end position="58"/>
    </location>
</feature>
<sequence length="58" mass="6423">MPRSTSNDIRRFDGRATDTDLEDLRTRLAATRFPEAETVRGAPRDPSDGTKACPSRTS</sequence>
<gene>
    <name evidence="2" type="ORF">GCM10025883_24130</name>
</gene>
<organism evidence="2 3">
    <name type="scientific">Mobilicoccus caccae</name>
    <dbReference type="NCBI Taxonomy" id="1859295"/>
    <lineage>
        <taxon>Bacteria</taxon>
        <taxon>Bacillati</taxon>
        <taxon>Actinomycetota</taxon>
        <taxon>Actinomycetes</taxon>
        <taxon>Micrococcales</taxon>
        <taxon>Dermatophilaceae</taxon>
        <taxon>Mobilicoccus</taxon>
    </lineage>
</organism>
<reference evidence="3" key="1">
    <citation type="journal article" date="2019" name="Int. J. Syst. Evol. Microbiol.">
        <title>The Global Catalogue of Microorganisms (GCM) 10K type strain sequencing project: providing services to taxonomists for standard genome sequencing and annotation.</title>
        <authorList>
            <consortium name="The Broad Institute Genomics Platform"/>
            <consortium name="The Broad Institute Genome Sequencing Center for Infectious Disease"/>
            <person name="Wu L."/>
            <person name="Ma J."/>
        </authorList>
    </citation>
    <scope>NUCLEOTIDE SEQUENCE [LARGE SCALE GENOMIC DNA]</scope>
    <source>
        <strain evidence="3">NBRC 113072</strain>
    </source>
</reference>
<protein>
    <submittedName>
        <fullName evidence="2">Uncharacterized protein</fullName>
    </submittedName>
</protein>
<evidence type="ECO:0000256" key="1">
    <source>
        <dbReference type="SAM" id="MobiDB-lite"/>
    </source>
</evidence>
<dbReference type="Proteomes" id="UP001157126">
    <property type="component" value="Unassembled WGS sequence"/>
</dbReference>
<comment type="caution">
    <text evidence="2">The sequence shown here is derived from an EMBL/GenBank/DDBJ whole genome shotgun (WGS) entry which is preliminary data.</text>
</comment>
<name>A0ABQ6IUK4_9MICO</name>
<proteinExistence type="predicted"/>
<keyword evidence="3" id="KW-1185">Reference proteome</keyword>